<gene>
    <name evidence="1" type="ORF">CUN61_24755</name>
</gene>
<dbReference type="AlphaFoldDB" id="A0A4P6G961"/>
<evidence type="ECO:0000313" key="2">
    <source>
        <dbReference type="Proteomes" id="UP000291121"/>
    </source>
</evidence>
<reference evidence="1 2" key="1">
    <citation type="submission" date="2017-11" db="EMBL/GenBank/DDBJ databases">
        <title>Genome sequence of Pseudomonas arsenicoxydans ACM1.</title>
        <authorList>
            <person name="Nascimento F.X."/>
        </authorList>
    </citation>
    <scope>NUCLEOTIDE SEQUENCE [LARGE SCALE GENOMIC DNA]</scope>
    <source>
        <strain evidence="1 2">ACM1</strain>
    </source>
</reference>
<evidence type="ECO:0000313" key="1">
    <source>
        <dbReference type="EMBL" id="QAY86956.1"/>
    </source>
</evidence>
<proteinExistence type="predicted"/>
<dbReference type="RefSeq" id="WP_208668965.1">
    <property type="nucleotide sequence ID" value="NZ_CP024767.1"/>
</dbReference>
<name>A0A4P6G961_9PSED</name>
<keyword evidence="2" id="KW-1185">Reference proteome</keyword>
<accession>A0A4P6G961</accession>
<protein>
    <submittedName>
        <fullName evidence="1">Uncharacterized protein</fullName>
    </submittedName>
</protein>
<dbReference type="Proteomes" id="UP000291121">
    <property type="component" value="Chromosome"/>
</dbReference>
<dbReference type="EMBL" id="CP024767">
    <property type="protein sequence ID" value="QAY86956.1"/>
    <property type="molecule type" value="Genomic_DNA"/>
</dbReference>
<organism evidence="1 2">
    <name type="scientific">Pseudomonas arsenicoxydans</name>
    <dbReference type="NCBI Taxonomy" id="702115"/>
    <lineage>
        <taxon>Bacteria</taxon>
        <taxon>Pseudomonadati</taxon>
        <taxon>Pseudomonadota</taxon>
        <taxon>Gammaproteobacteria</taxon>
        <taxon>Pseudomonadales</taxon>
        <taxon>Pseudomonadaceae</taxon>
        <taxon>Pseudomonas</taxon>
    </lineage>
</organism>
<sequence length="207" mass="23994">MSFFNRIKAFIKQESEEQIAGYSVSELKAIFTASSIIMNRRLPEYPKAVSLEGLGIPAFYVSFLIDTKDTSVFLALATSNFTYKSEKIFNELPAKQYVNDEKNEQLVFFLSTREFNSTTVRMVTNSIDFLSVISHEKFPTPPPWTVFDGYNPSWWGGDMQGAQGYYNDNYFLPFFTQLSDTEKQEYYARFEATDEWIKSLTLTYDNE</sequence>